<dbReference type="InterPro" id="IPR016568">
    <property type="entry name" value="Sulphur_oxidation_SoxY"/>
</dbReference>
<gene>
    <name evidence="2" type="ORF">METZ01_LOCUS497509</name>
</gene>
<dbReference type="GO" id="GO:0005506">
    <property type="term" value="F:iron ion binding"/>
    <property type="evidence" value="ECO:0007669"/>
    <property type="project" value="InterPro"/>
</dbReference>
<dbReference type="AlphaFoldDB" id="A0A383DK81"/>
<dbReference type="InterPro" id="IPR036073">
    <property type="entry name" value="Desulfoferrodoxin_Fe-bd_dom_sf"/>
</dbReference>
<dbReference type="EMBL" id="UINC01217869">
    <property type="protein sequence ID" value="SVE44655.1"/>
    <property type="molecule type" value="Genomic_DNA"/>
</dbReference>
<dbReference type="InterPro" id="IPR032711">
    <property type="entry name" value="SoxY"/>
</dbReference>
<dbReference type="InterPro" id="IPR038162">
    <property type="entry name" value="SoxY_sf"/>
</dbReference>
<dbReference type="Pfam" id="PF13501">
    <property type="entry name" value="SoxY"/>
    <property type="match status" value="1"/>
</dbReference>
<name>A0A383DK81_9ZZZZ</name>
<feature type="domain" description="Ig-like SoxY" evidence="1">
    <location>
        <begin position="39"/>
        <end position="149"/>
    </location>
</feature>
<dbReference type="GO" id="GO:0016491">
    <property type="term" value="F:oxidoreductase activity"/>
    <property type="evidence" value="ECO:0007669"/>
    <property type="project" value="InterPro"/>
</dbReference>
<accession>A0A383DK81</accession>
<protein>
    <recommendedName>
        <fullName evidence="1">Ig-like SoxY domain-containing protein</fullName>
    </recommendedName>
</protein>
<dbReference type="Gene3D" id="2.60.40.2470">
    <property type="entry name" value="SoxY domain"/>
    <property type="match status" value="1"/>
</dbReference>
<proteinExistence type="predicted"/>
<sequence>STSLTRRIVLSAAGSLALSGTGLFFSQAWASPEVEQTLKSLFGSKSPADSPRLKLHMPKYAYDGSRVPFSVEVKSPMTESNYVREVHVLAERNPFPRIASFHFTPSSGKAFARTRIRLAMSQNVIAVAELSDGSVLTTRKWIEVTLNGCKED</sequence>
<evidence type="ECO:0000259" key="1">
    <source>
        <dbReference type="Pfam" id="PF13501"/>
    </source>
</evidence>
<feature type="non-terminal residue" evidence="2">
    <location>
        <position position="1"/>
    </location>
</feature>
<reference evidence="2" key="1">
    <citation type="submission" date="2018-05" db="EMBL/GenBank/DDBJ databases">
        <authorList>
            <person name="Lanie J.A."/>
            <person name="Ng W.-L."/>
            <person name="Kazmierczak K.M."/>
            <person name="Andrzejewski T.M."/>
            <person name="Davidsen T.M."/>
            <person name="Wayne K.J."/>
            <person name="Tettelin H."/>
            <person name="Glass J.I."/>
            <person name="Rusch D."/>
            <person name="Podicherti R."/>
            <person name="Tsui H.-C.T."/>
            <person name="Winkler M.E."/>
        </authorList>
    </citation>
    <scope>NUCLEOTIDE SEQUENCE</scope>
</reference>
<dbReference type="PIRSF" id="PIRSF010312">
    <property type="entry name" value="Sulphur_oxidation_SoxY"/>
    <property type="match status" value="1"/>
</dbReference>
<organism evidence="2">
    <name type="scientific">marine metagenome</name>
    <dbReference type="NCBI Taxonomy" id="408172"/>
    <lineage>
        <taxon>unclassified sequences</taxon>
        <taxon>metagenomes</taxon>
        <taxon>ecological metagenomes</taxon>
    </lineage>
</organism>
<evidence type="ECO:0000313" key="2">
    <source>
        <dbReference type="EMBL" id="SVE44655.1"/>
    </source>
</evidence>
<dbReference type="SUPFAM" id="SSF49367">
    <property type="entry name" value="Superoxide reductase-like"/>
    <property type="match status" value="1"/>
</dbReference>